<dbReference type="InterPro" id="IPR036157">
    <property type="entry name" value="dUTPase-like_sf"/>
</dbReference>
<evidence type="ECO:0000259" key="6">
    <source>
        <dbReference type="Pfam" id="PF00692"/>
    </source>
</evidence>
<evidence type="ECO:0000256" key="3">
    <source>
        <dbReference type="ARBA" id="ARBA00022801"/>
    </source>
</evidence>
<dbReference type="Gene3D" id="2.70.40.10">
    <property type="match status" value="1"/>
</dbReference>
<dbReference type="PANTHER" id="PTHR11241">
    <property type="entry name" value="DEOXYURIDINE 5'-TRIPHOSPHATE NUCLEOTIDOHYDROLASE"/>
    <property type="match status" value="1"/>
</dbReference>
<evidence type="ECO:0000256" key="5">
    <source>
        <dbReference type="ARBA" id="ARBA00047686"/>
    </source>
</evidence>
<dbReference type="Pfam" id="PF00692">
    <property type="entry name" value="dUTPase"/>
    <property type="match status" value="1"/>
</dbReference>
<evidence type="ECO:0000256" key="1">
    <source>
        <dbReference type="ARBA" id="ARBA00006581"/>
    </source>
</evidence>
<evidence type="ECO:0000256" key="4">
    <source>
        <dbReference type="ARBA" id="ARBA00023080"/>
    </source>
</evidence>
<dbReference type="InterPro" id="IPR008181">
    <property type="entry name" value="dUTPase"/>
</dbReference>
<accession>A0ABY7JRN5</accession>
<organism evidence="7 8">
    <name type="scientific">Peptostreptococcus equinus</name>
    <dbReference type="NCBI Taxonomy" id="3003601"/>
    <lineage>
        <taxon>Bacteria</taxon>
        <taxon>Bacillati</taxon>
        <taxon>Bacillota</taxon>
        <taxon>Clostridia</taxon>
        <taxon>Peptostreptococcales</taxon>
        <taxon>Peptostreptococcaceae</taxon>
        <taxon>Peptostreptococcus</taxon>
    </lineage>
</organism>
<dbReference type="EC" id="3.6.1.23" evidence="2"/>
<dbReference type="PANTHER" id="PTHR11241:SF0">
    <property type="entry name" value="DEOXYURIDINE 5'-TRIPHOSPHATE NUCLEOTIDOHYDROLASE"/>
    <property type="match status" value="1"/>
</dbReference>
<keyword evidence="8" id="KW-1185">Reference proteome</keyword>
<dbReference type="InterPro" id="IPR033704">
    <property type="entry name" value="dUTPase_trimeric"/>
</dbReference>
<sequence length="155" mass="17132">MKIRGFELVSEEHRKHPNLQINLPQRGTAKSAGYDICTPVDIKIGPRECSDVIFTDIKSYMQEDEVLCTHVRSSIGMKKGLALANITGIIDSDYYSNPGNDGNIGFKLRNLTDQEVVIQAGERVIQAIFTKYLISDDDCPKSQERLGGVGSTGKK</sequence>
<gene>
    <name evidence="7" type="ORF">O0R46_01505</name>
</gene>
<reference evidence="7" key="1">
    <citation type="submission" date="2022-12" db="EMBL/GenBank/DDBJ databases">
        <title>Peptostreptococcus.</title>
        <authorList>
            <person name="Lee S.H."/>
        </authorList>
    </citation>
    <scope>NUCLEOTIDE SEQUENCE</scope>
    <source>
        <strain evidence="7">CBA3647</strain>
    </source>
</reference>
<name>A0ABY7JRN5_9FIRM</name>
<evidence type="ECO:0000313" key="8">
    <source>
        <dbReference type="Proteomes" id="UP001164187"/>
    </source>
</evidence>
<dbReference type="CDD" id="cd07557">
    <property type="entry name" value="trimeric_dUTPase"/>
    <property type="match status" value="1"/>
</dbReference>
<dbReference type="RefSeq" id="WP_269311844.1">
    <property type="nucleotide sequence ID" value="NZ_CP114052.1"/>
</dbReference>
<dbReference type="EMBL" id="CP114052">
    <property type="protein sequence ID" value="WAW15151.1"/>
    <property type="molecule type" value="Genomic_DNA"/>
</dbReference>
<dbReference type="GO" id="GO:0004170">
    <property type="term" value="F:dUTP diphosphatase activity"/>
    <property type="evidence" value="ECO:0007669"/>
    <property type="project" value="UniProtKB-EC"/>
</dbReference>
<protein>
    <recommendedName>
        <fullName evidence="2">dUTP diphosphatase</fullName>
        <ecNumber evidence="2">3.6.1.23</ecNumber>
    </recommendedName>
</protein>
<dbReference type="Proteomes" id="UP001164187">
    <property type="component" value="Chromosome"/>
</dbReference>
<proteinExistence type="inferred from homology"/>
<comment type="catalytic activity">
    <reaction evidence="5">
        <text>dUTP + H2O = dUMP + diphosphate + H(+)</text>
        <dbReference type="Rhea" id="RHEA:10248"/>
        <dbReference type="ChEBI" id="CHEBI:15377"/>
        <dbReference type="ChEBI" id="CHEBI:15378"/>
        <dbReference type="ChEBI" id="CHEBI:33019"/>
        <dbReference type="ChEBI" id="CHEBI:61555"/>
        <dbReference type="ChEBI" id="CHEBI:246422"/>
        <dbReference type="EC" id="3.6.1.23"/>
    </reaction>
</comment>
<dbReference type="SUPFAM" id="SSF51283">
    <property type="entry name" value="dUTPase-like"/>
    <property type="match status" value="1"/>
</dbReference>
<keyword evidence="3 7" id="KW-0378">Hydrolase</keyword>
<feature type="domain" description="dUTPase-like" evidence="6">
    <location>
        <begin position="21"/>
        <end position="153"/>
    </location>
</feature>
<comment type="similarity">
    <text evidence="1">Belongs to the dUTPase family.</text>
</comment>
<evidence type="ECO:0000256" key="2">
    <source>
        <dbReference type="ARBA" id="ARBA00012379"/>
    </source>
</evidence>
<keyword evidence="4" id="KW-0546">Nucleotide metabolism</keyword>
<dbReference type="InterPro" id="IPR029054">
    <property type="entry name" value="dUTPase-like"/>
</dbReference>
<evidence type="ECO:0000313" key="7">
    <source>
        <dbReference type="EMBL" id="WAW15151.1"/>
    </source>
</evidence>